<dbReference type="AlphaFoldDB" id="A0A6H5HE94"/>
<gene>
    <name evidence="1" type="ORF">NTEN_LOCUS20621</name>
</gene>
<organism evidence="1 2">
    <name type="scientific">Nesidiocoris tenuis</name>
    <dbReference type="NCBI Taxonomy" id="355587"/>
    <lineage>
        <taxon>Eukaryota</taxon>
        <taxon>Metazoa</taxon>
        <taxon>Ecdysozoa</taxon>
        <taxon>Arthropoda</taxon>
        <taxon>Hexapoda</taxon>
        <taxon>Insecta</taxon>
        <taxon>Pterygota</taxon>
        <taxon>Neoptera</taxon>
        <taxon>Paraneoptera</taxon>
        <taxon>Hemiptera</taxon>
        <taxon>Heteroptera</taxon>
        <taxon>Panheteroptera</taxon>
        <taxon>Cimicomorpha</taxon>
        <taxon>Miridae</taxon>
        <taxon>Dicyphina</taxon>
        <taxon>Nesidiocoris</taxon>
    </lineage>
</organism>
<name>A0A6H5HE94_9HEMI</name>
<evidence type="ECO:0000313" key="2">
    <source>
        <dbReference type="Proteomes" id="UP000479000"/>
    </source>
</evidence>
<reference evidence="1 2" key="1">
    <citation type="submission" date="2020-02" db="EMBL/GenBank/DDBJ databases">
        <authorList>
            <person name="Ferguson B K."/>
        </authorList>
    </citation>
    <scope>NUCLEOTIDE SEQUENCE [LARGE SCALE GENOMIC DNA]</scope>
</reference>
<accession>A0A6H5HE94</accession>
<sequence length="151" mass="16604">MVANRERRFCILDSAGARHSGSGSRLKAGVCGERTPDYRISGGEITGWRQGCGVQLVVRLYLHIPARQGLGEQGHSTADRVNNDTAGIDSSTELEQSILEVRFGECGAAPARPRVEKITSAKASKMRSAIKVYNNTHYIYIIVYNTPLIRR</sequence>
<dbReference type="EMBL" id="CADCXU010030350">
    <property type="protein sequence ID" value="CAB0016443.1"/>
    <property type="molecule type" value="Genomic_DNA"/>
</dbReference>
<keyword evidence="2" id="KW-1185">Reference proteome</keyword>
<protein>
    <submittedName>
        <fullName evidence="1">Uncharacterized protein</fullName>
    </submittedName>
</protein>
<evidence type="ECO:0000313" key="1">
    <source>
        <dbReference type="EMBL" id="CAB0016443.1"/>
    </source>
</evidence>
<proteinExistence type="predicted"/>
<dbReference type="Proteomes" id="UP000479000">
    <property type="component" value="Unassembled WGS sequence"/>
</dbReference>